<dbReference type="InterPro" id="IPR003439">
    <property type="entry name" value="ABC_transporter-like_ATP-bd"/>
</dbReference>
<feature type="transmembrane region" description="Helical" evidence="8">
    <location>
        <begin position="36"/>
        <end position="57"/>
    </location>
</feature>
<evidence type="ECO:0000259" key="9">
    <source>
        <dbReference type="PROSITE" id="PS50893"/>
    </source>
</evidence>
<keyword evidence="6 8" id="KW-0472">Membrane</keyword>
<evidence type="ECO:0000256" key="7">
    <source>
        <dbReference type="SAM" id="MobiDB-lite"/>
    </source>
</evidence>
<dbReference type="PANTHER" id="PTHR43394">
    <property type="entry name" value="ATP-DEPENDENT PERMEASE MDL1, MITOCHONDRIAL"/>
    <property type="match status" value="1"/>
</dbReference>
<name>A0ABX1IMN9_STRGB</name>
<dbReference type="RefSeq" id="WP_168373830.1">
    <property type="nucleotide sequence ID" value="NZ_JAAXMD010000111.1"/>
</dbReference>
<evidence type="ECO:0000259" key="10">
    <source>
        <dbReference type="PROSITE" id="PS50929"/>
    </source>
</evidence>
<keyword evidence="5 8" id="KW-1133">Transmembrane helix</keyword>
<evidence type="ECO:0000256" key="2">
    <source>
        <dbReference type="ARBA" id="ARBA00022692"/>
    </source>
</evidence>
<keyword evidence="2 8" id="KW-0812">Transmembrane</keyword>
<protein>
    <submittedName>
        <fullName evidence="11">ABC transporter ATP-binding protein</fullName>
    </submittedName>
</protein>
<dbReference type="SUPFAM" id="SSF90123">
    <property type="entry name" value="ABC transporter transmembrane region"/>
    <property type="match status" value="1"/>
</dbReference>
<proteinExistence type="predicted"/>
<feature type="domain" description="ABC transporter" evidence="9">
    <location>
        <begin position="357"/>
        <end position="592"/>
    </location>
</feature>
<evidence type="ECO:0000256" key="1">
    <source>
        <dbReference type="ARBA" id="ARBA00004651"/>
    </source>
</evidence>
<dbReference type="PANTHER" id="PTHR43394:SF7">
    <property type="entry name" value="ABC TRANSPORTER B FAMILY MEMBER 28"/>
    <property type="match status" value="1"/>
</dbReference>
<keyword evidence="4 11" id="KW-0067">ATP-binding</keyword>
<feature type="transmembrane region" description="Helical" evidence="8">
    <location>
        <begin position="162"/>
        <end position="190"/>
    </location>
</feature>
<keyword evidence="3" id="KW-0547">Nucleotide-binding</keyword>
<feature type="domain" description="ABC transmembrane type-1" evidence="10">
    <location>
        <begin position="38"/>
        <end position="323"/>
    </location>
</feature>
<keyword evidence="12" id="KW-1185">Reference proteome</keyword>
<dbReference type="InterPro" id="IPR039421">
    <property type="entry name" value="Type_1_exporter"/>
</dbReference>
<evidence type="ECO:0000256" key="4">
    <source>
        <dbReference type="ARBA" id="ARBA00022840"/>
    </source>
</evidence>
<evidence type="ECO:0000256" key="5">
    <source>
        <dbReference type="ARBA" id="ARBA00022989"/>
    </source>
</evidence>
<sequence>MPPDHDPSWSPPADTGEQPRQVRRILKLFRPYRGRLTVVGLLVGASSLVSVATPFLLKEILDVAIPQGRTGLLSLLALGMILSAVLTSVFGVLQTLISTTVGQRVMHDLRTAVYGRLQRMSLAFFTRTRTGEVQSRIANDIGGMQATVTSTATSLVSNFTSVVATVVAMIALDWRLTVVSLLLLPAFVWISRRVGNERKRITTQRQKQMAAMAATVTESLSVSGILLGRTMGRADSLTASFAEESERLVDLEVRSSMAGRWRMAVITIVMAPMPAVIYWTAGMALQLGGPDVPLGTIVAFVSLQPGLFRPAVSLLSTGVQIQSSLALFQRIFEYLDLPIDITERPDPVHLDRIKGEVRFEKVSFRYDDEGAPVLDGIDLTVPAGGSLAVVGPTGAGKSTLGYLVPRLYDVTGGRVTLDGVDVRDLDFDTLARAVGVVSQETYLFHASVADNLRFAKPDATDEELYAAARAAQIHDHIASLPDGYDTVVGERGHRFSGGEKQRLAIARTILRDPPVLILDEATSALDTRTEHAVQQAIDALSADRTTVTIAHRLSTVRDADQIVVLEAGQVAERGAHEDLLARDGRYAALVRKDSRPAPASGDPVPLEPTR</sequence>
<feature type="transmembrane region" description="Helical" evidence="8">
    <location>
        <begin position="69"/>
        <end position="97"/>
    </location>
</feature>
<feature type="transmembrane region" description="Helical" evidence="8">
    <location>
        <begin position="264"/>
        <end position="287"/>
    </location>
</feature>
<evidence type="ECO:0000256" key="6">
    <source>
        <dbReference type="ARBA" id="ARBA00023136"/>
    </source>
</evidence>
<dbReference type="Gene3D" id="3.40.50.300">
    <property type="entry name" value="P-loop containing nucleotide triphosphate hydrolases"/>
    <property type="match status" value="1"/>
</dbReference>
<comment type="caution">
    <text evidence="11">The sequence shown here is derived from an EMBL/GenBank/DDBJ whole genome shotgun (WGS) entry which is preliminary data.</text>
</comment>
<dbReference type="Gene3D" id="1.20.1560.10">
    <property type="entry name" value="ABC transporter type 1, transmembrane domain"/>
    <property type="match status" value="1"/>
</dbReference>
<dbReference type="EMBL" id="JAAXMD010000111">
    <property type="protein sequence ID" value="NKQ25541.1"/>
    <property type="molecule type" value="Genomic_DNA"/>
</dbReference>
<feature type="region of interest" description="Disordered" evidence="7">
    <location>
        <begin position="591"/>
        <end position="610"/>
    </location>
</feature>
<dbReference type="InterPro" id="IPR036640">
    <property type="entry name" value="ABC1_TM_sf"/>
</dbReference>
<reference evidence="11 12" key="1">
    <citation type="submission" date="2020-04" db="EMBL/GenBank/DDBJ databases">
        <title>Genome sequence of Streptomyces galbus strain I339.</title>
        <authorList>
            <person name="Silva E.A.N."/>
            <person name="Merces M."/>
            <person name="Castelo Branco A.P.O.T."/>
            <person name="Vasconcelos P.C."/>
            <person name="Costa N.P."/>
            <person name="Marinho G.C.S."/>
            <person name="Oliveira C.J.B."/>
            <person name="Araujo D."/>
            <person name="Rodrigues Junior V.S."/>
            <person name="Almeida R."/>
            <person name="Silva Filho U.R."/>
            <person name="Andrade A.S.A."/>
            <person name="Cibulski S.P."/>
        </authorList>
    </citation>
    <scope>NUCLEOTIDE SEQUENCE [LARGE SCALE GENOMIC DNA]</scope>
    <source>
        <strain evidence="11 12">I339</strain>
    </source>
</reference>
<evidence type="ECO:0000256" key="3">
    <source>
        <dbReference type="ARBA" id="ARBA00022741"/>
    </source>
</evidence>
<dbReference type="InterPro" id="IPR011527">
    <property type="entry name" value="ABC1_TM_dom"/>
</dbReference>
<evidence type="ECO:0000313" key="12">
    <source>
        <dbReference type="Proteomes" id="UP000744032"/>
    </source>
</evidence>
<dbReference type="SUPFAM" id="SSF52540">
    <property type="entry name" value="P-loop containing nucleoside triphosphate hydrolases"/>
    <property type="match status" value="1"/>
</dbReference>
<comment type="subcellular location">
    <subcellularLocation>
        <location evidence="1">Cell membrane</location>
        <topology evidence="1">Multi-pass membrane protein</topology>
    </subcellularLocation>
</comment>
<gene>
    <name evidence="11" type="ORF">HF200_14060</name>
</gene>
<evidence type="ECO:0000256" key="8">
    <source>
        <dbReference type="SAM" id="Phobius"/>
    </source>
</evidence>
<dbReference type="Pfam" id="PF00664">
    <property type="entry name" value="ABC_membrane"/>
    <property type="match status" value="1"/>
</dbReference>
<evidence type="ECO:0000313" key="11">
    <source>
        <dbReference type="EMBL" id="NKQ25541.1"/>
    </source>
</evidence>
<dbReference type="PROSITE" id="PS50893">
    <property type="entry name" value="ABC_TRANSPORTER_2"/>
    <property type="match status" value="1"/>
</dbReference>
<organism evidence="11 12">
    <name type="scientific">Streptomyces galbus</name>
    <dbReference type="NCBI Taxonomy" id="33898"/>
    <lineage>
        <taxon>Bacteria</taxon>
        <taxon>Bacillati</taxon>
        <taxon>Actinomycetota</taxon>
        <taxon>Actinomycetes</taxon>
        <taxon>Kitasatosporales</taxon>
        <taxon>Streptomycetaceae</taxon>
        <taxon>Streptomyces</taxon>
    </lineage>
</organism>
<accession>A0ABX1IMN9</accession>
<dbReference type="PROSITE" id="PS50929">
    <property type="entry name" value="ABC_TM1F"/>
    <property type="match status" value="1"/>
</dbReference>
<dbReference type="InterPro" id="IPR003593">
    <property type="entry name" value="AAA+_ATPase"/>
</dbReference>
<dbReference type="GO" id="GO:0005524">
    <property type="term" value="F:ATP binding"/>
    <property type="evidence" value="ECO:0007669"/>
    <property type="project" value="UniProtKB-KW"/>
</dbReference>
<dbReference type="InterPro" id="IPR027417">
    <property type="entry name" value="P-loop_NTPase"/>
</dbReference>
<dbReference type="Proteomes" id="UP000744032">
    <property type="component" value="Unassembled WGS sequence"/>
</dbReference>
<dbReference type="PROSITE" id="PS00211">
    <property type="entry name" value="ABC_TRANSPORTER_1"/>
    <property type="match status" value="1"/>
</dbReference>
<dbReference type="InterPro" id="IPR017871">
    <property type="entry name" value="ABC_transporter-like_CS"/>
</dbReference>
<dbReference type="CDD" id="cd18550">
    <property type="entry name" value="ABC_6TM_exporter_like"/>
    <property type="match status" value="1"/>
</dbReference>
<dbReference type="Pfam" id="PF00005">
    <property type="entry name" value="ABC_tran"/>
    <property type="match status" value="1"/>
</dbReference>
<dbReference type="SMART" id="SM00382">
    <property type="entry name" value="AAA"/>
    <property type="match status" value="1"/>
</dbReference>